<dbReference type="Proteomes" id="UP000676246">
    <property type="component" value="Unassembled WGS sequence"/>
</dbReference>
<keyword evidence="9" id="KW-1185">Reference proteome</keyword>
<sequence>MTRVLVSVRDAVEAQVAAAAGVPFIDLKEPSRGALGGLDPAVIAPIVAQLRTSAPQAVVSATIGDWPAEAADEVAARCRAVAATGVDHVKAGVVPGGAALALLRQLDALRRTEGLPIVPVLVADDGVPWALVDAALAAGFELLMLDTVDKRGGSLLQRCALADLQRFVAASRAVRARPGLAGALRAEDWPQLAALAPDFAGFRSAVCAGDRAGTLSAERLLALLRMSAGAAQA</sequence>
<evidence type="ECO:0000256" key="3">
    <source>
        <dbReference type="ARBA" id="ARBA00023239"/>
    </source>
</evidence>
<evidence type="ECO:0000256" key="1">
    <source>
        <dbReference type="ARBA" id="ARBA00003810"/>
    </source>
</evidence>
<proteinExistence type="predicted"/>
<gene>
    <name evidence="8" type="ORF">KAK03_09230</name>
</gene>
<feature type="active site" description="Schiff-base intermediate with substrate" evidence="7">
    <location>
        <position position="28"/>
    </location>
</feature>
<dbReference type="Pfam" id="PF04476">
    <property type="entry name" value="4HFCP_synth"/>
    <property type="match status" value="1"/>
</dbReference>
<dbReference type="AlphaFoldDB" id="A0A940Y9J1"/>
<dbReference type="GO" id="GO:0016829">
    <property type="term" value="F:lyase activity"/>
    <property type="evidence" value="ECO:0007669"/>
    <property type="project" value="UniProtKB-KW"/>
</dbReference>
<dbReference type="PIRSF" id="PIRSF015957">
    <property type="entry name" value="UCP015957"/>
    <property type="match status" value="1"/>
</dbReference>
<dbReference type="EC" id="4.2.3.153" evidence="2"/>
<name>A0A940Y9J1_9BURK</name>
<evidence type="ECO:0000256" key="5">
    <source>
        <dbReference type="ARBA" id="ARBA00032523"/>
    </source>
</evidence>
<reference evidence="8 9" key="1">
    <citation type="submission" date="2021-04" db="EMBL/GenBank/DDBJ databases">
        <title>The genome sequence of Ideonella sp. 3Y2.</title>
        <authorList>
            <person name="Liu Y."/>
        </authorList>
    </citation>
    <scope>NUCLEOTIDE SEQUENCE [LARGE SCALE GENOMIC DNA]</scope>
    <source>
        <strain evidence="8 9">3Y2</strain>
    </source>
</reference>
<keyword evidence="4" id="KW-0704">Schiff base</keyword>
<organism evidence="8 9">
    <name type="scientific">Ideonella alba</name>
    <dbReference type="NCBI Taxonomy" id="2824118"/>
    <lineage>
        <taxon>Bacteria</taxon>
        <taxon>Pseudomonadati</taxon>
        <taxon>Pseudomonadota</taxon>
        <taxon>Betaproteobacteria</taxon>
        <taxon>Burkholderiales</taxon>
        <taxon>Sphaerotilaceae</taxon>
        <taxon>Ideonella</taxon>
    </lineage>
</organism>
<dbReference type="InterPro" id="IPR007565">
    <property type="entry name" value="4HFCP_synth"/>
</dbReference>
<keyword evidence="3" id="KW-0456">Lyase</keyword>
<evidence type="ECO:0000313" key="8">
    <source>
        <dbReference type="EMBL" id="MBQ0930670.1"/>
    </source>
</evidence>
<comment type="function">
    <text evidence="1">Catalyzes the formation of 4-(hydroxymethyl)-2-furancarboxaldehyde phosphate (4-HFC-P) from two molecules of glyceraldehyde-3-P (GA-3-P).</text>
</comment>
<evidence type="ECO:0000256" key="6">
    <source>
        <dbReference type="ARBA" id="ARBA00047628"/>
    </source>
</evidence>
<evidence type="ECO:0000256" key="7">
    <source>
        <dbReference type="PIRSR" id="PIRSR015957-1"/>
    </source>
</evidence>
<dbReference type="SUPFAM" id="SSF51569">
    <property type="entry name" value="Aldolase"/>
    <property type="match status" value="1"/>
</dbReference>
<dbReference type="EMBL" id="JAGQDD010000005">
    <property type="protein sequence ID" value="MBQ0930670.1"/>
    <property type="molecule type" value="Genomic_DNA"/>
</dbReference>
<accession>A0A940Y9J1</accession>
<dbReference type="RefSeq" id="WP_210853644.1">
    <property type="nucleotide sequence ID" value="NZ_JAGQDD010000005.1"/>
</dbReference>
<comment type="caution">
    <text evidence="8">The sequence shown here is derived from an EMBL/GenBank/DDBJ whole genome shotgun (WGS) entry which is preliminary data.</text>
</comment>
<protein>
    <recommendedName>
        <fullName evidence="2">(5-formylfuran-3-yl)methyl phosphate synthase</fullName>
        <ecNumber evidence="2">4.2.3.153</ecNumber>
    </recommendedName>
    <alternativeName>
        <fullName evidence="5">4-(hydroxymethyl)-2-furancarboxaldehyde-phosphate synthase</fullName>
    </alternativeName>
</protein>
<evidence type="ECO:0000256" key="2">
    <source>
        <dbReference type="ARBA" id="ARBA00012553"/>
    </source>
</evidence>
<comment type="catalytic activity">
    <reaction evidence="6">
        <text>2 D-glyceraldehyde 3-phosphate = 4-(hydroxymethyl)-2-furancarboxaldehyde phosphate + phosphate + 2 H2O</text>
        <dbReference type="Rhea" id="RHEA:43536"/>
        <dbReference type="ChEBI" id="CHEBI:15377"/>
        <dbReference type="ChEBI" id="CHEBI:43474"/>
        <dbReference type="ChEBI" id="CHEBI:59776"/>
        <dbReference type="ChEBI" id="CHEBI:83407"/>
        <dbReference type="EC" id="4.2.3.153"/>
    </reaction>
</comment>
<evidence type="ECO:0000256" key="4">
    <source>
        <dbReference type="ARBA" id="ARBA00023270"/>
    </source>
</evidence>
<evidence type="ECO:0000313" key="9">
    <source>
        <dbReference type="Proteomes" id="UP000676246"/>
    </source>
</evidence>
<feature type="active site" description="Proton acceptor" evidence="7">
    <location>
        <position position="90"/>
    </location>
</feature>